<evidence type="ECO:0000313" key="9">
    <source>
        <dbReference type="EMBL" id="GAU87313.1"/>
    </source>
</evidence>
<dbReference type="Proteomes" id="UP000186922">
    <property type="component" value="Unassembled WGS sequence"/>
</dbReference>
<proteinExistence type="predicted"/>
<keyword evidence="5" id="KW-0966">Cell projection</keyword>
<evidence type="ECO:0000256" key="1">
    <source>
        <dbReference type="ARBA" id="ARBA00004138"/>
    </source>
</evidence>
<evidence type="ECO:0000256" key="2">
    <source>
        <dbReference type="ARBA" id="ARBA00022574"/>
    </source>
</evidence>
<evidence type="ECO:0000256" key="5">
    <source>
        <dbReference type="ARBA" id="ARBA00023273"/>
    </source>
</evidence>
<reference evidence="9 10" key="1">
    <citation type="journal article" date="2016" name="Nat. Commun.">
        <title>Extremotolerant tardigrade genome and improved radiotolerance of human cultured cells by tardigrade-unique protein.</title>
        <authorList>
            <person name="Hashimoto T."/>
            <person name="Horikawa D.D."/>
            <person name="Saito Y."/>
            <person name="Kuwahara H."/>
            <person name="Kozuka-Hata H."/>
            <person name="Shin-I T."/>
            <person name="Minakuchi Y."/>
            <person name="Ohishi K."/>
            <person name="Motoyama A."/>
            <person name="Aizu T."/>
            <person name="Enomoto A."/>
            <person name="Kondo K."/>
            <person name="Tanaka S."/>
            <person name="Hara Y."/>
            <person name="Koshikawa S."/>
            <person name="Sagara H."/>
            <person name="Miura T."/>
            <person name="Yokobori S."/>
            <person name="Miyagawa K."/>
            <person name="Suzuki Y."/>
            <person name="Kubo T."/>
            <person name="Oyama M."/>
            <person name="Kohara Y."/>
            <person name="Fujiyama A."/>
            <person name="Arakawa K."/>
            <person name="Katayama T."/>
            <person name="Toyoda A."/>
            <person name="Kunieda T."/>
        </authorList>
    </citation>
    <scope>NUCLEOTIDE SEQUENCE [LARGE SCALE GENOMIC DNA]</scope>
    <source>
        <strain evidence="9 10">YOKOZUNA-1</strain>
    </source>
</reference>
<dbReference type="Pfam" id="PF23383">
    <property type="entry name" value="Beta-prop_IFT140_1st"/>
    <property type="match status" value="1"/>
</dbReference>
<dbReference type="SUPFAM" id="SSF48452">
    <property type="entry name" value="TPR-like"/>
    <property type="match status" value="1"/>
</dbReference>
<feature type="domain" description="IFT140 first beta-propeller" evidence="6">
    <location>
        <begin position="23"/>
        <end position="217"/>
    </location>
</feature>
<dbReference type="GO" id="GO:0005930">
    <property type="term" value="C:axoneme"/>
    <property type="evidence" value="ECO:0007669"/>
    <property type="project" value="TreeGrafter"/>
</dbReference>
<dbReference type="EMBL" id="BDGG01000001">
    <property type="protein sequence ID" value="GAU87313.1"/>
    <property type="molecule type" value="Genomic_DNA"/>
</dbReference>
<keyword evidence="3" id="KW-0677">Repeat</keyword>
<keyword evidence="2" id="KW-0853">WD repeat</keyword>
<dbReference type="InterPro" id="IPR056154">
    <property type="entry name" value="Beta-prop_IFT140_1st"/>
</dbReference>
<dbReference type="InterPro" id="IPR056155">
    <property type="entry name" value="Beta-prop_IFT140_2nd"/>
</dbReference>
<accession>A0A1D1ULT8</accession>
<name>A0A1D1ULT8_RAMVA</name>
<dbReference type="SUPFAM" id="SSF50978">
    <property type="entry name" value="WD40 repeat-like"/>
    <property type="match status" value="1"/>
</dbReference>
<dbReference type="InterPro" id="IPR036322">
    <property type="entry name" value="WD40_repeat_dom_sf"/>
</dbReference>
<evidence type="ECO:0000256" key="3">
    <source>
        <dbReference type="ARBA" id="ARBA00022737"/>
    </source>
</evidence>
<dbReference type="Pfam" id="PF23385">
    <property type="entry name" value="Beta-prop_IFT140_2nd"/>
    <property type="match status" value="1"/>
</dbReference>
<sequence length="951" mass="105327">MLRQSLSYGNGGLLEAVSALKAASAGSSKHPLFLLGTSAGDVYYLDQQGKVHQGPRLQGSVQAISFLEIFGSKYWTAYFVMDSLNVLGYQISHGFVFEETFNAACPGKTPVPSVCWLNPEVLAIATGENHLRIWDCLKSANIDLPLHDFAGTEPAEALRTVTLNQSSGVLMGQTNSGKLLFWSSWPSSSSQSFCRMMCSTLWSLISSFQVRLSAADISGPSFAIADTHTVYVLQQRPLSFAFTYPLLAIQTSTKSVSIIDEQRKKAAMQKVKFQISGVAVKDNLLVVWSEETVSVWQMSAQADDEGLTLTEISTFRRDYAKIAIYNGALVATKNKSINFLTAQGVVKADIKVLANEGTVALMDIKGSTCVVAVSEGYLKTFNLDTSDPKSWNKTKAIKEAVTSYASFKSLSINLDCLYIAFLTDRNDGVPEDKVYLWDLERNAISWYSFDSAVPSQVTWQSDDPRQLAVNLTCSSTWKKAGNDRLAFFFASSDKGLVLANQLPLKTNGSALLLGTHSPFAFVYANSVEQGGKLAVIKRFLPDCEGFVPEHKDDMMAIADFGYYAALGHFSRAINSVKTTSNGVWNHLARLCVKRGKLEYAKVCLGKLGHVAILADIRNFAETNHNTKAQLGRLAALLHIKGTADEYFGMSGQTDLSDSLRKACGDFATDEKHGPIDGPQGDVISTSARLKQRGLLYEQAQHEKAFADVEMTVEKLKKAKCEKFDVPRFLLQKRPQELHDYIDQANDTRLYGWYGHFLESQNLTDEAVEYYEKAHELKAQVRIFCGRDEQDAALALVRRSHNRAAAFQLAHAMEVEGKTDATILVELYEMAGAYRNAIRICMDNELDEEVVKLALQSQKSESIMAAKYLQSKGLIDKAITLYHSAGRINKATDLAFTQGYYGNIETISVDINENSDPRLIERCVEYFAEHKQVDRAVNLLIKAKRVQHESMI</sequence>
<organism evidence="9 10">
    <name type="scientific">Ramazzottius varieornatus</name>
    <name type="common">Water bear</name>
    <name type="synonym">Tardigrade</name>
    <dbReference type="NCBI Taxonomy" id="947166"/>
    <lineage>
        <taxon>Eukaryota</taxon>
        <taxon>Metazoa</taxon>
        <taxon>Ecdysozoa</taxon>
        <taxon>Tardigrada</taxon>
        <taxon>Eutardigrada</taxon>
        <taxon>Parachela</taxon>
        <taxon>Hypsibioidea</taxon>
        <taxon>Ramazzottiidae</taxon>
        <taxon>Ramazzottius</taxon>
    </lineage>
</organism>
<evidence type="ECO:0000259" key="8">
    <source>
        <dbReference type="Pfam" id="PF24762"/>
    </source>
</evidence>
<dbReference type="GO" id="GO:0030991">
    <property type="term" value="C:intraciliary transport particle A"/>
    <property type="evidence" value="ECO:0007669"/>
    <property type="project" value="TreeGrafter"/>
</dbReference>
<evidence type="ECO:0000313" key="10">
    <source>
        <dbReference type="Proteomes" id="UP000186922"/>
    </source>
</evidence>
<keyword evidence="4" id="KW-0969">Cilium</keyword>
<dbReference type="AlphaFoldDB" id="A0A1D1ULT8"/>
<dbReference type="Gene3D" id="1.25.40.470">
    <property type="match status" value="1"/>
</dbReference>
<comment type="subcellular location">
    <subcellularLocation>
        <location evidence="1">Cell projection</location>
        <location evidence="1">Cilium</location>
    </subcellularLocation>
</comment>
<dbReference type="STRING" id="947166.A0A1D1ULT8"/>
<dbReference type="InterPro" id="IPR056168">
    <property type="entry name" value="TPR_IF140/IFT172/WDR19"/>
</dbReference>
<gene>
    <name evidence="9" type="primary">RvY_00190-1</name>
    <name evidence="9" type="synonym">RvY_00190.1</name>
    <name evidence="9" type="ORF">RvY_00190</name>
</gene>
<evidence type="ECO:0000259" key="6">
    <source>
        <dbReference type="Pfam" id="PF23383"/>
    </source>
</evidence>
<dbReference type="GO" id="GO:0036064">
    <property type="term" value="C:ciliary basal body"/>
    <property type="evidence" value="ECO:0007669"/>
    <property type="project" value="TreeGrafter"/>
</dbReference>
<dbReference type="GO" id="GO:0035721">
    <property type="term" value="P:intraciliary retrograde transport"/>
    <property type="evidence" value="ECO:0007669"/>
    <property type="project" value="TreeGrafter"/>
</dbReference>
<keyword evidence="10" id="KW-1185">Reference proteome</keyword>
<comment type="caution">
    <text evidence="9">The sequence shown here is derived from an EMBL/GenBank/DDBJ whole genome shotgun (WGS) entry which is preliminary data.</text>
</comment>
<dbReference type="Pfam" id="PF24762">
    <property type="entry name" value="TPR_IF140-IFT172"/>
    <property type="match status" value="1"/>
</dbReference>
<feature type="domain" description="IF140/IFT172/WDR19 TPR" evidence="8">
    <location>
        <begin position="567"/>
        <end position="946"/>
    </location>
</feature>
<dbReference type="PANTHER" id="PTHR15722">
    <property type="entry name" value="IFT140/172-RELATED"/>
    <property type="match status" value="1"/>
</dbReference>
<dbReference type="InterPro" id="IPR011990">
    <property type="entry name" value="TPR-like_helical_dom_sf"/>
</dbReference>
<dbReference type="OrthoDB" id="10258787at2759"/>
<feature type="domain" description="IFT140 second beta-propeller" evidence="7">
    <location>
        <begin position="247"/>
        <end position="456"/>
    </location>
</feature>
<evidence type="ECO:0000256" key="4">
    <source>
        <dbReference type="ARBA" id="ARBA00023069"/>
    </source>
</evidence>
<dbReference type="PANTHER" id="PTHR15722:SF7">
    <property type="entry name" value="INTRAFLAGELLAR TRANSPORT PROTEIN 140 HOMOLOG"/>
    <property type="match status" value="1"/>
</dbReference>
<evidence type="ECO:0000259" key="7">
    <source>
        <dbReference type="Pfam" id="PF23385"/>
    </source>
</evidence>
<protein>
    <submittedName>
        <fullName evidence="9">Uncharacterized protein</fullName>
    </submittedName>
</protein>